<dbReference type="NCBIfam" id="TIGR00103">
    <property type="entry name" value="DNA_YbaB_EbfC"/>
    <property type="match status" value="1"/>
</dbReference>
<keyword evidence="1 2" id="KW-0238">DNA-binding</keyword>
<dbReference type="KEGG" id="soa:G3M56_009960"/>
<dbReference type="InterPro" id="IPR004401">
    <property type="entry name" value="YbaB/EbfC"/>
</dbReference>
<dbReference type="SUPFAM" id="SSF82607">
    <property type="entry name" value="YbaB-like"/>
    <property type="match status" value="1"/>
</dbReference>
<feature type="compositionally biased region" description="Basic and acidic residues" evidence="4">
    <location>
        <begin position="82"/>
        <end position="91"/>
    </location>
</feature>
<accession>A0A6B3L9E5</accession>
<evidence type="ECO:0000313" key="5">
    <source>
        <dbReference type="EMBL" id="QQL44218.1"/>
    </source>
</evidence>
<protein>
    <recommendedName>
        <fullName evidence="2">Nucleoid-associated protein G3M56_009960</fullName>
    </recommendedName>
</protein>
<comment type="function">
    <text evidence="2">Binds to DNA and alters its conformation. May be involved in regulation of gene expression, nucleoid organization and DNA protection.</text>
</comment>
<dbReference type="PIRSF" id="PIRSF004555">
    <property type="entry name" value="UCP004555"/>
    <property type="match status" value="1"/>
</dbReference>
<evidence type="ECO:0000313" key="6">
    <source>
        <dbReference type="Proteomes" id="UP000475117"/>
    </source>
</evidence>
<gene>
    <name evidence="5" type="ORF">G3M56_009960</name>
</gene>
<dbReference type="EMBL" id="CP066776">
    <property type="protein sequence ID" value="QQL44218.1"/>
    <property type="molecule type" value="Genomic_DNA"/>
</dbReference>
<name>A0A6B3L9E5_9BACT</name>
<keyword evidence="2" id="KW-0963">Cytoplasm</keyword>
<reference evidence="5 6" key="1">
    <citation type="submission" date="2020-12" db="EMBL/GenBank/DDBJ databases">
        <title>Sulforoseuscoccus oceanibium gen. nov., sp. nov., a representative of the phylum Verrucomicrobia with special cytoplasmic membrane, and proposal of Sulforoseuscoccusaceae fam. nov.</title>
        <authorList>
            <person name="Xi F."/>
        </authorList>
    </citation>
    <scope>NUCLEOTIDE SEQUENCE [LARGE SCALE GENOMIC DNA]</scope>
    <source>
        <strain evidence="5 6">T37</strain>
    </source>
</reference>
<dbReference type="GO" id="GO:0003677">
    <property type="term" value="F:DNA binding"/>
    <property type="evidence" value="ECO:0007669"/>
    <property type="project" value="UniProtKB-UniRule"/>
</dbReference>
<dbReference type="Pfam" id="PF02575">
    <property type="entry name" value="YbaB_DNA_bd"/>
    <property type="match status" value="1"/>
</dbReference>
<evidence type="ECO:0000256" key="1">
    <source>
        <dbReference type="ARBA" id="ARBA00023125"/>
    </source>
</evidence>
<dbReference type="RefSeq" id="WP_164362402.1">
    <property type="nucleotide sequence ID" value="NZ_CP066776.1"/>
</dbReference>
<comment type="subcellular location">
    <subcellularLocation>
        <location evidence="2">Cytoplasm</location>
        <location evidence="2">Nucleoid</location>
    </subcellularLocation>
</comment>
<feature type="region of interest" description="Disordered" evidence="4">
    <location>
        <begin position="82"/>
        <end position="103"/>
    </location>
</feature>
<organism evidence="5 6">
    <name type="scientific">Sulfuriroseicoccus oceanibius</name>
    <dbReference type="NCBI Taxonomy" id="2707525"/>
    <lineage>
        <taxon>Bacteria</taxon>
        <taxon>Pseudomonadati</taxon>
        <taxon>Verrucomicrobiota</taxon>
        <taxon>Verrucomicrobiia</taxon>
        <taxon>Verrucomicrobiales</taxon>
        <taxon>Verrucomicrobiaceae</taxon>
        <taxon>Sulfuriroseicoccus</taxon>
    </lineage>
</organism>
<dbReference type="AlphaFoldDB" id="A0A6B3L9E5"/>
<dbReference type="GO" id="GO:0005829">
    <property type="term" value="C:cytosol"/>
    <property type="evidence" value="ECO:0007669"/>
    <property type="project" value="TreeGrafter"/>
</dbReference>
<evidence type="ECO:0000256" key="3">
    <source>
        <dbReference type="SAM" id="Coils"/>
    </source>
</evidence>
<dbReference type="PANTHER" id="PTHR33449">
    <property type="entry name" value="NUCLEOID-ASSOCIATED PROTEIN YBAB"/>
    <property type="match status" value="1"/>
</dbReference>
<dbReference type="Proteomes" id="UP000475117">
    <property type="component" value="Chromosome"/>
</dbReference>
<sequence length="103" mass="10845">MNIAKMMKQAQQMQKQMGEMQEKLAAEQVEASVGGGKVTVTATGGGDVVAIKIDKSVVDPEDTEFLEDLILSGVQAAISKGRERAEGEMKKITGGMGLPGMGF</sequence>
<evidence type="ECO:0000256" key="4">
    <source>
        <dbReference type="SAM" id="MobiDB-lite"/>
    </source>
</evidence>
<comment type="similarity">
    <text evidence="2">Belongs to the YbaB/EbfC family.</text>
</comment>
<feature type="compositionally biased region" description="Gly residues" evidence="4">
    <location>
        <begin position="94"/>
        <end position="103"/>
    </location>
</feature>
<feature type="coiled-coil region" evidence="3">
    <location>
        <begin position="3"/>
        <end position="30"/>
    </location>
</feature>
<evidence type="ECO:0000256" key="2">
    <source>
        <dbReference type="HAMAP-Rule" id="MF_00274"/>
    </source>
</evidence>
<keyword evidence="3" id="KW-0175">Coiled coil</keyword>
<comment type="subunit">
    <text evidence="2">Homodimer.</text>
</comment>
<dbReference type="HAMAP" id="MF_00274">
    <property type="entry name" value="DNA_YbaB_EbfC"/>
    <property type="match status" value="1"/>
</dbReference>
<dbReference type="PANTHER" id="PTHR33449:SF1">
    <property type="entry name" value="NUCLEOID-ASSOCIATED PROTEIN YBAB"/>
    <property type="match status" value="1"/>
</dbReference>
<proteinExistence type="inferred from homology"/>
<dbReference type="InterPro" id="IPR036894">
    <property type="entry name" value="YbaB-like_sf"/>
</dbReference>
<dbReference type="GO" id="GO:0043590">
    <property type="term" value="C:bacterial nucleoid"/>
    <property type="evidence" value="ECO:0007669"/>
    <property type="project" value="UniProtKB-UniRule"/>
</dbReference>
<keyword evidence="6" id="KW-1185">Reference proteome</keyword>
<dbReference type="Gene3D" id="3.30.1310.10">
    <property type="entry name" value="Nucleoid-associated protein YbaB-like domain"/>
    <property type="match status" value="1"/>
</dbReference>